<dbReference type="AlphaFoldDB" id="A0A0Q9YL48"/>
<reference evidence="4" key="1">
    <citation type="submission" date="2015-09" db="EMBL/GenBank/DDBJ databases">
        <title>Draft Genome Sequences of Two Novel Amoeba-resistant Intranuclear Bacteria, Candidatus Berkiella cookevillensis and Candidatus Berkiella aquae.</title>
        <authorList>
            <person name="Mehari Y.T."/>
            <person name="Arivett B.A."/>
            <person name="Farone A.L."/>
            <person name="Gunderson J.H."/>
            <person name="Farone M.B."/>
        </authorList>
    </citation>
    <scope>NUCLEOTIDE SEQUENCE [LARGE SCALE GENOMIC DNA]</scope>
    <source>
        <strain evidence="4">HT99</strain>
    </source>
</reference>
<dbReference type="InterPro" id="IPR013988">
    <property type="entry name" value="YjdM_C"/>
</dbReference>
<evidence type="ECO:0000313" key="6">
    <source>
        <dbReference type="Proteomes" id="UP000051497"/>
    </source>
</evidence>
<dbReference type="Pfam" id="PF08274">
    <property type="entry name" value="Zn_Ribbon_YjdM"/>
    <property type="match status" value="1"/>
</dbReference>
<protein>
    <submittedName>
        <fullName evidence="5">Alkylphosphonate utilization protein</fullName>
    </submittedName>
</protein>
<dbReference type="InterPro" id="IPR004624">
    <property type="entry name" value="YjdM"/>
</dbReference>
<evidence type="ECO:0000313" key="5">
    <source>
        <dbReference type="EMBL" id="MCS5710928.1"/>
    </source>
</evidence>
<dbReference type="FunFam" id="2.30.30.40:FF:000013">
    <property type="entry name" value="Alkylphosphonate utilization protein PhnA"/>
    <property type="match status" value="1"/>
</dbReference>
<reference evidence="5" key="3">
    <citation type="submission" date="2021-06" db="EMBL/GenBank/DDBJ databases">
        <title>Genomic Description and Analysis of Intracellular Bacteria, Candidatus Berkiella cookevillensis and Candidatus Berkiella aquae.</title>
        <authorList>
            <person name="Kidane D.T."/>
            <person name="Mehari Y.T."/>
            <person name="Rice F.C."/>
            <person name="Arivett B.A."/>
            <person name="Farone A.L."/>
            <person name="Berk S.G."/>
            <person name="Farone M.B."/>
        </authorList>
    </citation>
    <scope>NUCLEOTIDE SEQUENCE</scope>
    <source>
        <strain evidence="5">HT99</strain>
    </source>
</reference>
<dbReference type="InterPro" id="IPR013987">
    <property type="entry name" value="YjdM_N"/>
</dbReference>
<feature type="domain" description="Protein YjdM N-terminal" evidence="3">
    <location>
        <begin position="4"/>
        <end position="33"/>
    </location>
</feature>
<dbReference type="OrthoDB" id="9810131at2"/>
<dbReference type="Pfam" id="PF03831">
    <property type="entry name" value="YjdM"/>
    <property type="match status" value="1"/>
</dbReference>
<dbReference type="STRING" id="295108.HT99x_01536"/>
<evidence type="ECO:0000313" key="4">
    <source>
        <dbReference type="EMBL" id="KRG21360.1"/>
    </source>
</evidence>
<dbReference type="SUPFAM" id="SSF57783">
    <property type="entry name" value="Zinc beta-ribbon"/>
    <property type="match status" value="1"/>
</dbReference>
<comment type="caution">
    <text evidence="4">The sequence shown here is derived from an EMBL/GenBank/DDBJ whole genome shotgun (WGS) entry which is preliminary data.</text>
</comment>
<evidence type="ECO:0000259" key="3">
    <source>
        <dbReference type="Pfam" id="PF08274"/>
    </source>
</evidence>
<dbReference type="NCBIfam" id="TIGR00686">
    <property type="entry name" value="phnA"/>
    <property type="match status" value="1"/>
</dbReference>
<proteinExistence type="inferred from homology"/>
<accession>A0A0Q9YL48</accession>
<organism evidence="4">
    <name type="scientific">Candidatus Berkiella aquae</name>
    <dbReference type="NCBI Taxonomy" id="295108"/>
    <lineage>
        <taxon>Bacteria</taxon>
        <taxon>Pseudomonadati</taxon>
        <taxon>Pseudomonadota</taxon>
        <taxon>Gammaproteobacteria</taxon>
        <taxon>Candidatus Berkiellales</taxon>
        <taxon>Candidatus Berkiellaceae</taxon>
        <taxon>Candidatus Berkiella</taxon>
    </lineage>
</organism>
<dbReference type="PANTHER" id="PTHR30305:SF3">
    <property type="entry name" value="PROTEIN YJDM"/>
    <property type="match status" value="1"/>
</dbReference>
<dbReference type="PATRIC" id="fig|1590043.3.peg.1569"/>
<name>A0A0Q9YL48_9GAMM</name>
<evidence type="ECO:0000256" key="1">
    <source>
        <dbReference type="ARBA" id="ARBA00009248"/>
    </source>
</evidence>
<comment type="similarity">
    <text evidence="1">Belongs to the YjdM family.</text>
</comment>
<dbReference type="PANTHER" id="PTHR30305">
    <property type="entry name" value="PROTEIN YJDM-RELATED"/>
    <property type="match status" value="1"/>
</dbReference>
<keyword evidence="6" id="KW-1185">Reference proteome</keyword>
<dbReference type="RefSeq" id="WP_075066164.1">
    <property type="nucleotide sequence ID" value="NZ_LKAJ02000001.1"/>
</dbReference>
<dbReference type="Gene3D" id="2.30.30.40">
    <property type="entry name" value="SH3 Domains"/>
    <property type="match status" value="1"/>
</dbReference>
<dbReference type="Gene3D" id="2.20.25.10">
    <property type="match status" value="1"/>
</dbReference>
<gene>
    <name evidence="5" type="ORF">HT99x_005760</name>
    <name evidence="4" type="ORF">HT99x_01536</name>
</gene>
<dbReference type="Proteomes" id="UP000051497">
    <property type="component" value="Unassembled WGS sequence"/>
</dbReference>
<evidence type="ECO:0000259" key="2">
    <source>
        <dbReference type="Pfam" id="PF03831"/>
    </source>
</evidence>
<dbReference type="SUPFAM" id="SSF82057">
    <property type="entry name" value="Prokaryotic SH3-related domain"/>
    <property type="match status" value="1"/>
</dbReference>
<dbReference type="EMBL" id="LKAJ02000001">
    <property type="protein sequence ID" value="MCS5710928.1"/>
    <property type="molecule type" value="Genomic_DNA"/>
</dbReference>
<reference evidence="5" key="2">
    <citation type="journal article" date="2016" name="Genome Announc.">
        <title>Draft Genome Sequences of Two Novel Amoeba-Resistant Intranuclear Bacteria, 'Candidatus Berkiella cookevillensis' and 'Candidatus Berkiella aquae'.</title>
        <authorList>
            <person name="Mehari Y.T."/>
            <person name="Arivett B.A."/>
            <person name="Farone A.L."/>
            <person name="Gunderson J.H."/>
            <person name="Farone M.B."/>
        </authorList>
    </citation>
    <scope>NUCLEOTIDE SEQUENCE</scope>
    <source>
        <strain evidence="5">HT99</strain>
    </source>
</reference>
<dbReference type="EMBL" id="LKAJ01000005">
    <property type="protein sequence ID" value="KRG21360.1"/>
    <property type="molecule type" value="Genomic_DNA"/>
</dbReference>
<feature type="domain" description="Protein YjdM C-terminal" evidence="2">
    <location>
        <begin position="47"/>
        <end position="113"/>
    </location>
</feature>
<sequence length="114" mass="12630">MNTEFPPCPQCQSAFVYADQEHYVCPECGHEWNQGQESTTETDVLVVKDANGNPLQEGDYVTLIKDLKVKGSSSVAKIGTKVKINRLVDGDHDIDCKIEGIGPMMLKSEFVKKL</sequence>